<protein>
    <submittedName>
        <fullName evidence="1">AlNc14C313G10507 protein</fullName>
    </submittedName>
</protein>
<proteinExistence type="predicted"/>
<organism evidence="1">
    <name type="scientific">Albugo laibachii Nc14</name>
    <dbReference type="NCBI Taxonomy" id="890382"/>
    <lineage>
        <taxon>Eukaryota</taxon>
        <taxon>Sar</taxon>
        <taxon>Stramenopiles</taxon>
        <taxon>Oomycota</taxon>
        <taxon>Peronosporomycetes</taxon>
        <taxon>Albuginales</taxon>
        <taxon>Albuginaceae</taxon>
        <taxon>Albugo</taxon>
    </lineage>
</organism>
<dbReference type="AlphaFoldDB" id="F0WW64"/>
<sequence>MYSPFLLLLTLSRGYGNYEYFFIGHFCSADNNAHMLSSRSEGDRLVRKQTSSSQEFRLCILHSTDLVIKLLLYFRSNGNSNVGRVAILVQAVKL</sequence>
<gene>
    <name evidence="1" type="primary">AlNc14C313G10507</name>
    <name evidence="1" type="ORF">ALNC14_118270</name>
</gene>
<reference evidence="1" key="1">
    <citation type="journal article" date="2011" name="PLoS Biol.">
        <title>Gene gain and loss during evolution of obligate parasitism in the white rust pathogen of Arabidopsis thaliana.</title>
        <authorList>
            <person name="Kemen E."/>
            <person name="Gardiner A."/>
            <person name="Schultz-Larsen T."/>
            <person name="Kemen A.C."/>
            <person name="Balmuth A.L."/>
            <person name="Robert-Seilaniantz A."/>
            <person name="Bailey K."/>
            <person name="Holub E."/>
            <person name="Studholme D.J."/>
            <person name="Maclean D."/>
            <person name="Jones J.D."/>
        </authorList>
    </citation>
    <scope>NUCLEOTIDE SEQUENCE</scope>
</reference>
<evidence type="ECO:0000313" key="1">
    <source>
        <dbReference type="EMBL" id="CCA25683.1"/>
    </source>
</evidence>
<reference evidence="1" key="2">
    <citation type="submission" date="2011-02" db="EMBL/GenBank/DDBJ databases">
        <authorList>
            <person name="MacLean D."/>
        </authorList>
    </citation>
    <scope>NUCLEOTIDE SEQUENCE</scope>
</reference>
<dbReference type="HOGENOM" id="CLU_185616_0_0_1"/>
<dbReference type="EMBL" id="FR824358">
    <property type="protein sequence ID" value="CCA25683.1"/>
    <property type="molecule type" value="Genomic_DNA"/>
</dbReference>
<name>F0WW64_9STRA</name>
<accession>F0WW64</accession>